<sequence length="53" mass="5469">MGEGAKGAEGGVLTHYESFSVILRRSFTVKRAHARCRNSHGAGGAGHLSDTAG</sequence>
<comment type="caution">
    <text evidence="1">The sequence shown here is derived from an EMBL/GenBank/DDBJ whole genome shotgun (WGS) entry which is preliminary data.</text>
</comment>
<organism evidence="1">
    <name type="scientific">hydrocarbon metagenome</name>
    <dbReference type="NCBI Taxonomy" id="938273"/>
    <lineage>
        <taxon>unclassified sequences</taxon>
        <taxon>metagenomes</taxon>
        <taxon>ecological metagenomes</taxon>
    </lineage>
</organism>
<accession>A0A0W8F0X8</accession>
<evidence type="ECO:0000313" key="1">
    <source>
        <dbReference type="EMBL" id="KUG14511.1"/>
    </source>
</evidence>
<reference evidence="1" key="1">
    <citation type="journal article" date="2015" name="Proc. Natl. Acad. Sci. U.S.A.">
        <title>Networks of energetic and metabolic interactions define dynamics in microbial communities.</title>
        <authorList>
            <person name="Embree M."/>
            <person name="Liu J.K."/>
            <person name="Al-Bassam M.M."/>
            <person name="Zengler K."/>
        </authorList>
    </citation>
    <scope>NUCLEOTIDE SEQUENCE</scope>
</reference>
<name>A0A0W8F0X8_9ZZZZ</name>
<dbReference type="AlphaFoldDB" id="A0A0W8F0X8"/>
<proteinExistence type="predicted"/>
<gene>
    <name evidence="1" type="ORF">ASZ90_015849</name>
</gene>
<protein>
    <submittedName>
        <fullName evidence="1">Uncharacterized protein</fullName>
    </submittedName>
</protein>
<dbReference type="EMBL" id="LNQE01001649">
    <property type="protein sequence ID" value="KUG14511.1"/>
    <property type="molecule type" value="Genomic_DNA"/>
</dbReference>